<name>A0ABW1WLH4_9HYPH</name>
<evidence type="ECO:0000256" key="1">
    <source>
        <dbReference type="SAM" id="MobiDB-lite"/>
    </source>
</evidence>
<feature type="compositionally biased region" description="Polar residues" evidence="1">
    <location>
        <begin position="56"/>
        <end position="74"/>
    </location>
</feature>
<accession>A0ABW1WLH4</accession>
<organism evidence="2 3">
    <name type="scientific">Methylorubrum zatmanii</name>
    <dbReference type="NCBI Taxonomy" id="29429"/>
    <lineage>
        <taxon>Bacteria</taxon>
        <taxon>Pseudomonadati</taxon>
        <taxon>Pseudomonadota</taxon>
        <taxon>Alphaproteobacteria</taxon>
        <taxon>Hyphomicrobiales</taxon>
        <taxon>Methylobacteriaceae</taxon>
        <taxon>Methylorubrum</taxon>
    </lineage>
</organism>
<comment type="caution">
    <text evidence="2">The sequence shown here is derived from an EMBL/GenBank/DDBJ whole genome shotgun (WGS) entry which is preliminary data.</text>
</comment>
<reference evidence="3" key="1">
    <citation type="journal article" date="2019" name="Int. J. Syst. Evol. Microbiol.">
        <title>The Global Catalogue of Microorganisms (GCM) 10K type strain sequencing project: providing services to taxonomists for standard genome sequencing and annotation.</title>
        <authorList>
            <consortium name="The Broad Institute Genomics Platform"/>
            <consortium name="The Broad Institute Genome Sequencing Center for Infectious Disease"/>
            <person name="Wu L."/>
            <person name="Ma J."/>
        </authorList>
    </citation>
    <scope>NUCLEOTIDE SEQUENCE [LARGE SCALE GENOMIC DNA]</scope>
    <source>
        <strain evidence="3">CCUG 36916</strain>
    </source>
</reference>
<keyword evidence="3" id="KW-1185">Reference proteome</keyword>
<sequence>MIEAEQEAATQAFARRMHELGQRRAACLLELTMADLYAAAAERSGKPDAAAPAPDSNAQAVSPLGTTVAPSSDPGSGETPTLPDHEADPGSGEPAPASRTNNGAGAEDVHGDGVSMAQRPADRDPGPGPDADPIEYDVDPELAAMLPTIEACAPDWRDVSSPPQSVRERFPLFEKRIGPLRDIDREDLIELLVLLPAEHDDLVRAAPIFAAHLFEWFWSEDGAACRAALSQAIEREQARRAVWCNLLGWYRWVVALAPGGSWQAATREQVRAMFQEEQAEFVATLDPHRLSVWLELTALLAGGA</sequence>
<dbReference type="EMBL" id="JBHSTT010000020">
    <property type="protein sequence ID" value="MFC6388890.1"/>
    <property type="molecule type" value="Genomic_DNA"/>
</dbReference>
<proteinExistence type="predicted"/>
<dbReference type="RefSeq" id="WP_192285025.1">
    <property type="nucleotide sequence ID" value="NZ_JBHSTT010000020.1"/>
</dbReference>
<feature type="region of interest" description="Disordered" evidence="1">
    <location>
        <begin position="41"/>
        <end position="136"/>
    </location>
</feature>
<gene>
    <name evidence="2" type="ORF">ACFQDP_05970</name>
</gene>
<evidence type="ECO:0000313" key="3">
    <source>
        <dbReference type="Proteomes" id="UP001596237"/>
    </source>
</evidence>
<dbReference type="Proteomes" id="UP001596237">
    <property type="component" value="Unassembled WGS sequence"/>
</dbReference>
<protein>
    <submittedName>
        <fullName evidence="2">Uncharacterized protein</fullName>
    </submittedName>
</protein>
<evidence type="ECO:0000313" key="2">
    <source>
        <dbReference type="EMBL" id="MFC6388890.1"/>
    </source>
</evidence>